<comment type="caution">
    <text evidence="7">The sequence shown here is derived from an EMBL/GenBank/DDBJ whole genome shotgun (WGS) entry which is preliminary data.</text>
</comment>
<sequence length="250" mass="26578">MASDDPGMPYDPGTGGAGRRSLRDGFWNALDPAQQKALLDASRPRRYPPKAPLAYQGDDSDHAIIIMEGWAKVTSSTEDGHEVVLAVRGPGDLIGESAVLAERARSATITALSPIRALVVPAARFIGFLDAHPGVWMLVSGTFVQRIDDAGRRLQAHVTASGPRRLALLLADLAEISLQHAAPAEDGSVEIGPALSQEELGSWIDASRETVARALNGLRGKGLILTGWRRITVVDLPGLRAYAHGEGDDD</sequence>
<accession>A0ABW2CZT0</accession>
<dbReference type="InterPro" id="IPR000595">
    <property type="entry name" value="cNMP-bd_dom"/>
</dbReference>
<evidence type="ECO:0000313" key="8">
    <source>
        <dbReference type="Proteomes" id="UP001596380"/>
    </source>
</evidence>
<keyword evidence="2" id="KW-0238">DNA-binding</keyword>
<dbReference type="CDD" id="cd00038">
    <property type="entry name" value="CAP_ED"/>
    <property type="match status" value="1"/>
</dbReference>
<name>A0ABW2CZT0_9ACTN</name>
<dbReference type="PANTHER" id="PTHR24567">
    <property type="entry name" value="CRP FAMILY TRANSCRIPTIONAL REGULATORY PROTEIN"/>
    <property type="match status" value="1"/>
</dbReference>
<dbReference type="SMART" id="SM00100">
    <property type="entry name" value="cNMP"/>
    <property type="match status" value="1"/>
</dbReference>
<dbReference type="SUPFAM" id="SSF51206">
    <property type="entry name" value="cAMP-binding domain-like"/>
    <property type="match status" value="1"/>
</dbReference>
<dbReference type="Gene3D" id="1.10.10.10">
    <property type="entry name" value="Winged helix-like DNA-binding domain superfamily/Winged helix DNA-binding domain"/>
    <property type="match status" value="1"/>
</dbReference>
<dbReference type="PANTHER" id="PTHR24567:SF74">
    <property type="entry name" value="HTH-TYPE TRANSCRIPTIONAL REGULATOR ARCR"/>
    <property type="match status" value="1"/>
</dbReference>
<feature type="domain" description="Cyclic nucleotide-binding" evidence="5">
    <location>
        <begin position="26"/>
        <end position="129"/>
    </location>
</feature>
<feature type="domain" description="HTH crp-type" evidence="6">
    <location>
        <begin position="160"/>
        <end position="237"/>
    </location>
</feature>
<proteinExistence type="predicted"/>
<organism evidence="7 8">
    <name type="scientific">Actinomadura yumaensis</name>
    <dbReference type="NCBI Taxonomy" id="111807"/>
    <lineage>
        <taxon>Bacteria</taxon>
        <taxon>Bacillati</taxon>
        <taxon>Actinomycetota</taxon>
        <taxon>Actinomycetes</taxon>
        <taxon>Streptosporangiales</taxon>
        <taxon>Thermomonosporaceae</taxon>
        <taxon>Actinomadura</taxon>
    </lineage>
</organism>
<dbReference type="InterPro" id="IPR036388">
    <property type="entry name" value="WH-like_DNA-bd_sf"/>
</dbReference>
<dbReference type="Gene3D" id="2.60.120.10">
    <property type="entry name" value="Jelly Rolls"/>
    <property type="match status" value="1"/>
</dbReference>
<dbReference type="InterPro" id="IPR014710">
    <property type="entry name" value="RmlC-like_jellyroll"/>
</dbReference>
<dbReference type="PROSITE" id="PS51063">
    <property type="entry name" value="HTH_CRP_2"/>
    <property type="match status" value="1"/>
</dbReference>
<dbReference type="Proteomes" id="UP001596380">
    <property type="component" value="Unassembled WGS sequence"/>
</dbReference>
<protein>
    <submittedName>
        <fullName evidence="7">Crp/Fnr family transcriptional regulator</fullName>
    </submittedName>
</protein>
<dbReference type="EMBL" id="JBHSXS010000080">
    <property type="protein sequence ID" value="MFC6887296.1"/>
    <property type="molecule type" value="Genomic_DNA"/>
</dbReference>
<dbReference type="Pfam" id="PF13545">
    <property type="entry name" value="HTH_Crp_2"/>
    <property type="match status" value="1"/>
</dbReference>
<evidence type="ECO:0000256" key="3">
    <source>
        <dbReference type="ARBA" id="ARBA00023163"/>
    </source>
</evidence>
<keyword evidence="1" id="KW-0805">Transcription regulation</keyword>
<dbReference type="InterPro" id="IPR036390">
    <property type="entry name" value="WH_DNA-bd_sf"/>
</dbReference>
<evidence type="ECO:0000256" key="4">
    <source>
        <dbReference type="SAM" id="MobiDB-lite"/>
    </source>
</evidence>
<evidence type="ECO:0000259" key="5">
    <source>
        <dbReference type="PROSITE" id="PS50042"/>
    </source>
</evidence>
<dbReference type="Pfam" id="PF00027">
    <property type="entry name" value="cNMP_binding"/>
    <property type="match status" value="1"/>
</dbReference>
<dbReference type="PROSITE" id="PS50042">
    <property type="entry name" value="CNMP_BINDING_3"/>
    <property type="match status" value="1"/>
</dbReference>
<dbReference type="InterPro" id="IPR018488">
    <property type="entry name" value="cNMP-bd_CS"/>
</dbReference>
<evidence type="ECO:0000259" key="6">
    <source>
        <dbReference type="PROSITE" id="PS51063"/>
    </source>
</evidence>
<evidence type="ECO:0000256" key="2">
    <source>
        <dbReference type="ARBA" id="ARBA00023125"/>
    </source>
</evidence>
<dbReference type="SUPFAM" id="SSF46785">
    <property type="entry name" value="Winged helix' DNA-binding domain"/>
    <property type="match status" value="1"/>
</dbReference>
<dbReference type="RefSeq" id="WP_241684162.1">
    <property type="nucleotide sequence ID" value="NZ_JBHSXE010000001.1"/>
</dbReference>
<dbReference type="InterPro" id="IPR018490">
    <property type="entry name" value="cNMP-bd_dom_sf"/>
</dbReference>
<dbReference type="InterPro" id="IPR050397">
    <property type="entry name" value="Env_Response_Regulators"/>
</dbReference>
<evidence type="ECO:0000256" key="1">
    <source>
        <dbReference type="ARBA" id="ARBA00023015"/>
    </source>
</evidence>
<dbReference type="PROSITE" id="PS00889">
    <property type="entry name" value="CNMP_BINDING_2"/>
    <property type="match status" value="1"/>
</dbReference>
<reference evidence="8" key="1">
    <citation type="journal article" date="2019" name="Int. J. Syst. Evol. Microbiol.">
        <title>The Global Catalogue of Microorganisms (GCM) 10K type strain sequencing project: providing services to taxonomists for standard genome sequencing and annotation.</title>
        <authorList>
            <consortium name="The Broad Institute Genomics Platform"/>
            <consortium name="The Broad Institute Genome Sequencing Center for Infectious Disease"/>
            <person name="Wu L."/>
            <person name="Ma J."/>
        </authorList>
    </citation>
    <scope>NUCLEOTIDE SEQUENCE [LARGE SCALE GENOMIC DNA]</scope>
    <source>
        <strain evidence="8">JCM 3369</strain>
    </source>
</reference>
<feature type="region of interest" description="Disordered" evidence="4">
    <location>
        <begin position="1"/>
        <end position="23"/>
    </location>
</feature>
<keyword evidence="8" id="KW-1185">Reference proteome</keyword>
<gene>
    <name evidence="7" type="ORF">ACFQKB_46560</name>
</gene>
<dbReference type="InterPro" id="IPR012318">
    <property type="entry name" value="HTH_CRP"/>
</dbReference>
<evidence type="ECO:0000313" key="7">
    <source>
        <dbReference type="EMBL" id="MFC6887296.1"/>
    </source>
</evidence>
<keyword evidence="3" id="KW-0804">Transcription</keyword>